<dbReference type="RefSeq" id="WP_123209596.1">
    <property type="nucleotide sequence ID" value="NZ_JBHTHO010000025.1"/>
</dbReference>
<feature type="domain" description="Pyridoxamine 5'-phosphate oxidase N-terminal" evidence="1">
    <location>
        <begin position="8"/>
        <end position="91"/>
    </location>
</feature>
<evidence type="ECO:0000259" key="1">
    <source>
        <dbReference type="Pfam" id="PF01243"/>
    </source>
</evidence>
<proteinExistence type="predicted"/>
<dbReference type="InterPro" id="IPR011576">
    <property type="entry name" value="Pyridox_Oxase_N"/>
</dbReference>
<dbReference type="SUPFAM" id="SSF50475">
    <property type="entry name" value="FMN-binding split barrel"/>
    <property type="match status" value="1"/>
</dbReference>
<reference evidence="3" key="1">
    <citation type="submission" date="2018-05" db="EMBL/GenBank/DDBJ databases">
        <title>Genome Sequencing of selected type strains of the family Eggerthellaceae.</title>
        <authorList>
            <person name="Danylec N."/>
            <person name="Stoll D.A."/>
            <person name="Doetsch A."/>
            <person name="Huch M."/>
        </authorList>
    </citation>
    <scope>NUCLEOTIDE SEQUENCE [LARGE SCALE GENOMIC DNA]</scope>
    <source>
        <strain evidence="3">DSM 24851</strain>
    </source>
</reference>
<evidence type="ECO:0000313" key="2">
    <source>
        <dbReference type="EMBL" id="RNL37808.1"/>
    </source>
</evidence>
<comment type="caution">
    <text evidence="2">The sequence shown here is derived from an EMBL/GenBank/DDBJ whole genome shotgun (WGS) entry which is preliminary data.</text>
</comment>
<evidence type="ECO:0000313" key="3">
    <source>
        <dbReference type="Proteomes" id="UP000269591"/>
    </source>
</evidence>
<protein>
    <submittedName>
        <fullName evidence="2">Pyridoxamine 5'-phosphate oxidase</fullName>
    </submittedName>
</protein>
<name>A0A3N0AT41_9ACTN</name>
<accession>A0A3N0AT41</accession>
<sequence length="137" mass="15691">MTPGMKTVLEYLTSIPAWYLATSVDNQPHVRPFSFAAEQDGKIWFCTATTKDVWEELLQNQLIEATAWWPGHGWLILRGRAGLEDRANAEMRQAGYDHLTGLNEHYDGPNDSTLVFFSVEEPKAWICNHDEWVPVEL</sequence>
<dbReference type="OrthoDB" id="9792542at2"/>
<dbReference type="InterPro" id="IPR012349">
    <property type="entry name" value="Split_barrel_FMN-bd"/>
</dbReference>
<gene>
    <name evidence="2" type="ORF">DMP06_10025</name>
</gene>
<dbReference type="Pfam" id="PF01243">
    <property type="entry name" value="PNPOx_N"/>
    <property type="match status" value="1"/>
</dbReference>
<organism evidence="2 3">
    <name type="scientific">Slackia equolifaciens</name>
    <dbReference type="NCBI Taxonomy" id="498718"/>
    <lineage>
        <taxon>Bacteria</taxon>
        <taxon>Bacillati</taxon>
        <taxon>Actinomycetota</taxon>
        <taxon>Coriobacteriia</taxon>
        <taxon>Eggerthellales</taxon>
        <taxon>Eggerthellaceae</taxon>
        <taxon>Slackia</taxon>
    </lineage>
</organism>
<dbReference type="Gene3D" id="2.30.110.10">
    <property type="entry name" value="Electron Transport, Fmn-binding Protein, Chain A"/>
    <property type="match status" value="1"/>
</dbReference>
<keyword evidence="3" id="KW-1185">Reference proteome</keyword>
<dbReference type="AlphaFoldDB" id="A0A3N0AT41"/>
<dbReference type="Proteomes" id="UP000269591">
    <property type="component" value="Unassembled WGS sequence"/>
</dbReference>
<dbReference type="EMBL" id="QIBX01000022">
    <property type="protein sequence ID" value="RNL37808.1"/>
    <property type="molecule type" value="Genomic_DNA"/>
</dbReference>